<organism evidence="1 2">
    <name type="scientific">Shewanella pealeana (strain ATCC 700345 / ANG-SQ1)</name>
    <dbReference type="NCBI Taxonomy" id="398579"/>
    <lineage>
        <taxon>Bacteria</taxon>
        <taxon>Pseudomonadati</taxon>
        <taxon>Pseudomonadota</taxon>
        <taxon>Gammaproteobacteria</taxon>
        <taxon>Alteromonadales</taxon>
        <taxon>Shewanellaceae</taxon>
        <taxon>Shewanella</taxon>
    </lineage>
</organism>
<reference evidence="1 2" key="1">
    <citation type="submission" date="2007-10" db="EMBL/GenBank/DDBJ databases">
        <title>Complete sequence of Shewanella pealeana ATCC 700345.</title>
        <authorList>
            <consortium name="US DOE Joint Genome Institute"/>
            <person name="Copeland A."/>
            <person name="Lucas S."/>
            <person name="Lapidus A."/>
            <person name="Barry K."/>
            <person name="Glavina del Rio T."/>
            <person name="Dalin E."/>
            <person name="Tice H."/>
            <person name="Pitluck S."/>
            <person name="Chertkov O."/>
            <person name="Brettin T."/>
            <person name="Bruce D."/>
            <person name="Detter J.C."/>
            <person name="Han C."/>
            <person name="Schmutz J."/>
            <person name="Larimer F."/>
            <person name="Land M."/>
            <person name="Hauser L."/>
            <person name="Kyrpides N."/>
            <person name="Kim E."/>
            <person name="Zhao J.-S.Z."/>
            <person name="Manno D."/>
            <person name="Hawari J."/>
            <person name="Richardson P."/>
        </authorList>
    </citation>
    <scope>NUCLEOTIDE SEQUENCE [LARGE SCALE GENOMIC DNA]</scope>
    <source>
        <strain evidence="2">ATCC 700345 / ANG-SQ1</strain>
    </source>
</reference>
<dbReference type="RefSeq" id="WP_012155339.1">
    <property type="nucleotide sequence ID" value="NC_009901.1"/>
</dbReference>
<sequence length="110" mass="12460">MYSTRQQSLQYSGLASQIINDDKLAILRHSVQISIKLTQRMLLKRYLSVEQISALTLLNLKSESLELHRAILCADIGTTERNILLGYINHNIDSIDEAISVRAVNRPLIN</sequence>
<accession>A8H4D6</accession>
<name>A8H4D6_SHEPA</name>
<dbReference type="OrthoDB" id="6270261at2"/>
<keyword evidence="2" id="KW-1185">Reference proteome</keyword>
<dbReference type="HOGENOM" id="CLU_2182158_0_0_6"/>
<proteinExistence type="predicted"/>
<dbReference type="KEGG" id="spl:Spea_2103"/>
<dbReference type="AlphaFoldDB" id="A8H4D6"/>
<dbReference type="EMBL" id="CP000851">
    <property type="protein sequence ID" value="ABV87423.1"/>
    <property type="molecule type" value="Genomic_DNA"/>
</dbReference>
<dbReference type="Proteomes" id="UP000002608">
    <property type="component" value="Chromosome"/>
</dbReference>
<gene>
    <name evidence="1" type="ordered locus">Spea_2103</name>
</gene>
<evidence type="ECO:0000313" key="2">
    <source>
        <dbReference type="Proteomes" id="UP000002608"/>
    </source>
</evidence>
<evidence type="ECO:0000313" key="1">
    <source>
        <dbReference type="EMBL" id="ABV87423.1"/>
    </source>
</evidence>
<protein>
    <submittedName>
        <fullName evidence="1">Uncharacterized protein</fullName>
    </submittedName>
</protein>
<dbReference type="eggNOG" id="ENOG5031H7W">
    <property type="taxonomic scope" value="Bacteria"/>
</dbReference>